<dbReference type="GO" id="GO:0000981">
    <property type="term" value="F:DNA-binding transcription factor activity, RNA polymerase II-specific"/>
    <property type="evidence" value="ECO:0007669"/>
    <property type="project" value="InterPro"/>
</dbReference>
<accession>A0A395I893</accession>
<keyword evidence="5" id="KW-0238">DNA-binding</keyword>
<dbReference type="PROSITE" id="PS50048">
    <property type="entry name" value="ZN2_CY6_FUNGAL_2"/>
    <property type="match status" value="1"/>
</dbReference>
<dbReference type="GO" id="GO:0008270">
    <property type="term" value="F:zinc ion binding"/>
    <property type="evidence" value="ECO:0007669"/>
    <property type="project" value="InterPro"/>
</dbReference>
<dbReference type="CDD" id="cd12148">
    <property type="entry name" value="fungal_TF_MHR"/>
    <property type="match status" value="1"/>
</dbReference>
<dbReference type="VEuPathDB" id="FungiDB:BO97DRAFT_335904"/>
<feature type="domain" description="Zn(2)-C6 fungal-type" evidence="8">
    <location>
        <begin position="8"/>
        <end position="39"/>
    </location>
</feature>
<keyword evidence="7" id="KW-0539">Nucleus</keyword>
<reference evidence="9 10" key="1">
    <citation type="submission" date="2018-02" db="EMBL/GenBank/DDBJ databases">
        <title>The genomes of Aspergillus section Nigri reveals drivers in fungal speciation.</title>
        <authorList>
            <consortium name="DOE Joint Genome Institute"/>
            <person name="Vesth T.C."/>
            <person name="Nybo J."/>
            <person name="Theobald S."/>
            <person name="Brandl J."/>
            <person name="Frisvad J.C."/>
            <person name="Nielsen K.F."/>
            <person name="Lyhne E.K."/>
            <person name="Kogle M.E."/>
            <person name="Kuo A."/>
            <person name="Riley R."/>
            <person name="Clum A."/>
            <person name="Nolan M."/>
            <person name="Lipzen A."/>
            <person name="Salamov A."/>
            <person name="Henrissat B."/>
            <person name="Wiebenga A."/>
            <person name="De vries R.P."/>
            <person name="Grigoriev I.V."/>
            <person name="Mortensen U.H."/>
            <person name="Andersen M.R."/>
            <person name="Baker S.E."/>
        </authorList>
    </citation>
    <scope>NUCLEOTIDE SEQUENCE [LARGE SCALE GENOMIC DNA]</scope>
    <source>
        <strain evidence="9 10">CBS 101889</strain>
    </source>
</reference>
<gene>
    <name evidence="9" type="ORF">BO97DRAFT_335904</name>
</gene>
<dbReference type="InterPro" id="IPR036864">
    <property type="entry name" value="Zn2-C6_fun-type_DNA-bd_sf"/>
</dbReference>
<organism evidence="9 10">
    <name type="scientific">Aspergillus homomorphus (strain CBS 101889)</name>
    <dbReference type="NCBI Taxonomy" id="1450537"/>
    <lineage>
        <taxon>Eukaryota</taxon>
        <taxon>Fungi</taxon>
        <taxon>Dikarya</taxon>
        <taxon>Ascomycota</taxon>
        <taxon>Pezizomycotina</taxon>
        <taxon>Eurotiomycetes</taxon>
        <taxon>Eurotiomycetidae</taxon>
        <taxon>Eurotiales</taxon>
        <taxon>Aspergillaceae</taxon>
        <taxon>Aspergillus</taxon>
        <taxon>Aspergillus subgen. Circumdati</taxon>
    </lineage>
</organism>
<keyword evidence="3" id="KW-0862">Zinc</keyword>
<dbReference type="CDD" id="cd00067">
    <property type="entry name" value="GAL4"/>
    <property type="match status" value="1"/>
</dbReference>
<dbReference type="AlphaFoldDB" id="A0A395I893"/>
<keyword evidence="10" id="KW-1185">Reference proteome</keyword>
<dbReference type="GeneID" id="37195734"/>
<proteinExistence type="predicted"/>
<dbReference type="Pfam" id="PF00172">
    <property type="entry name" value="Zn_clus"/>
    <property type="match status" value="1"/>
</dbReference>
<keyword evidence="2" id="KW-0479">Metal-binding</keyword>
<dbReference type="PANTHER" id="PTHR31668:SF18">
    <property type="entry name" value="MALTOSE FERMENTATION REGULATORY PROTEIN MAL13-RELATED"/>
    <property type="match status" value="1"/>
</dbReference>
<dbReference type="RefSeq" id="XP_025555445.1">
    <property type="nucleotide sequence ID" value="XM_025691445.1"/>
</dbReference>
<evidence type="ECO:0000256" key="1">
    <source>
        <dbReference type="ARBA" id="ARBA00004123"/>
    </source>
</evidence>
<dbReference type="Proteomes" id="UP000248961">
    <property type="component" value="Unassembled WGS sequence"/>
</dbReference>
<dbReference type="InterPro" id="IPR050797">
    <property type="entry name" value="Carb_Metab_Trans_Reg"/>
</dbReference>
<evidence type="ECO:0000256" key="6">
    <source>
        <dbReference type="ARBA" id="ARBA00023163"/>
    </source>
</evidence>
<evidence type="ECO:0000313" key="9">
    <source>
        <dbReference type="EMBL" id="RAL16291.1"/>
    </source>
</evidence>
<dbReference type="GO" id="GO:0009893">
    <property type="term" value="P:positive regulation of metabolic process"/>
    <property type="evidence" value="ECO:0007669"/>
    <property type="project" value="UniProtKB-ARBA"/>
</dbReference>
<evidence type="ECO:0000256" key="4">
    <source>
        <dbReference type="ARBA" id="ARBA00023015"/>
    </source>
</evidence>
<evidence type="ECO:0000313" key="10">
    <source>
        <dbReference type="Proteomes" id="UP000248961"/>
    </source>
</evidence>
<dbReference type="OrthoDB" id="434972at2759"/>
<keyword evidence="4" id="KW-0805">Transcription regulation</keyword>
<comment type="subcellular location">
    <subcellularLocation>
        <location evidence="1">Nucleus</location>
    </subcellularLocation>
</comment>
<evidence type="ECO:0000256" key="7">
    <source>
        <dbReference type="ARBA" id="ARBA00023242"/>
    </source>
</evidence>
<dbReference type="SMART" id="SM00066">
    <property type="entry name" value="GAL4"/>
    <property type="match status" value="1"/>
</dbReference>
<evidence type="ECO:0000259" key="8">
    <source>
        <dbReference type="PROSITE" id="PS50048"/>
    </source>
</evidence>
<name>A0A395I893_ASPHC</name>
<protein>
    <submittedName>
        <fullName evidence="9">C6 transcription factor</fullName>
    </submittedName>
</protein>
<dbReference type="EMBL" id="KZ824269">
    <property type="protein sequence ID" value="RAL16291.1"/>
    <property type="molecule type" value="Genomic_DNA"/>
</dbReference>
<dbReference type="GO" id="GO:0005634">
    <property type="term" value="C:nucleus"/>
    <property type="evidence" value="ECO:0007669"/>
    <property type="project" value="UniProtKB-SubCell"/>
</dbReference>
<evidence type="ECO:0000256" key="2">
    <source>
        <dbReference type="ARBA" id="ARBA00022723"/>
    </source>
</evidence>
<evidence type="ECO:0000256" key="3">
    <source>
        <dbReference type="ARBA" id="ARBA00022833"/>
    </source>
</evidence>
<sequence>MRHLVKKACDECIARKVRCTGTSPCDTCRQSPRQVKCTYLKPVQRRGPKVRRFTAQARTSTIFPTQLVVPDPIPPNNVAREHCIVDTSISLVALAYVVRLYQQSSYSVWPVINTTSLLQKLDSVPHVDTLCLAMALSAATMAQLQLPPLSINHAGVNHAVDCTTMAAECMRLRASSYREHLDLRSILVSFFLHVYHAKTNRRNSAMMFIQEAISGARLLGLDAGGMDEQAIACDADVIANKEVVFLLLWISERGYAMHLGLQPSYTSPIVLPDTLSNSNAEVKGLLDLGRLFATFDKVSAGDRNANARESAGYLAETEAALSALPLNYSSARMADYCITKEWMRTIIWQKALSQRLLSSVSQIDLLTFRFPAVVGRALLCSLQGFTETDLLPLGRDQLLKCFEVTNSLADIILFTMPASRHSTLQWRPQDFLHALYQKLLPFLQHDPMLKSLLRAKTAEALVNAPALLLGLGCDNSTLTEEVPSHSIDSEDAALAYEMA</sequence>
<dbReference type="Gene3D" id="4.10.240.10">
    <property type="entry name" value="Zn(2)-C6 fungal-type DNA-binding domain"/>
    <property type="match status" value="1"/>
</dbReference>
<dbReference type="SUPFAM" id="SSF57701">
    <property type="entry name" value="Zn2/Cys6 DNA-binding domain"/>
    <property type="match status" value="1"/>
</dbReference>
<keyword evidence="6" id="KW-0804">Transcription</keyword>
<dbReference type="InterPro" id="IPR001138">
    <property type="entry name" value="Zn2Cys6_DnaBD"/>
</dbReference>
<dbReference type="GO" id="GO:0003677">
    <property type="term" value="F:DNA binding"/>
    <property type="evidence" value="ECO:0007669"/>
    <property type="project" value="UniProtKB-KW"/>
</dbReference>
<evidence type="ECO:0000256" key="5">
    <source>
        <dbReference type="ARBA" id="ARBA00023125"/>
    </source>
</evidence>
<dbReference type="PANTHER" id="PTHR31668">
    <property type="entry name" value="GLUCOSE TRANSPORT TRANSCRIPTION REGULATOR RGT1-RELATED-RELATED"/>
    <property type="match status" value="1"/>
</dbReference>